<comment type="function">
    <text evidence="7">Component of the Mediator complex, a coactivator involved in the regulated transcription of nearly all RNA polymerase II-dependent genes. Mediator functions as a bridge to convey information from gene-specific regulatory proteins to the basal RNA polymerase II transcription machinery. Mediator is recruited to promoters by direct interactions with regulatory proteins and serves as a scaffold for the assembly of a functional preinitiation complex with RNA polymerase II and the general transcription factors.</text>
</comment>
<organism evidence="9 10">
    <name type="scientific">Protopolystoma xenopodis</name>
    <dbReference type="NCBI Taxonomy" id="117903"/>
    <lineage>
        <taxon>Eukaryota</taxon>
        <taxon>Metazoa</taxon>
        <taxon>Spiralia</taxon>
        <taxon>Lophotrochozoa</taxon>
        <taxon>Platyhelminthes</taxon>
        <taxon>Monogenea</taxon>
        <taxon>Polyopisthocotylea</taxon>
        <taxon>Polystomatidea</taxon>
        <taxon>Polystomatidae</taxon>
        <taxon>Protopolystoma</taxon>
    </lineage>
</organism>
<evidence type="ECO:0000256" key="7">
    <source>
        <dbReference type="RuleBase" id="RU365082"/>
    </source>
</evidence>
<dbReference type="EMBL" id="CAAALY010091319">
    <property type="protein sequence ID" value="VEL27963.1"/>
    <property type="molecule type" value="Genomic_DNA"/>
</dbReference>
<dbReference type="OrthoDB" id="205099at2759"/>
<gene>
    <name evidence="9" type="ORF">PXEA_LOCUS21403</name>
</gene>
<dbReference type="InterPro" id="IPR055122">
    <property type="entry name" value="Med14_N"/>
</dbReference>
<keyword evidence="3 7" id="KW-0805">Transcription regulation</keyword>
<dbReference type="Pfam" id="PF08638">
    <property type="entry name" value="Med14"/>
    <property type="match status" value="1"/>
</dbReference>
<evidence type="ECO:0000256" key="4">
    <source>
        <dbReference type="ARBA" id="ARBA00023159"/>
    </source>
</evidence>
<accession>A0A3S5CK59</accession>
<comment type="similarity">
    <text evidence="2 7">Belongs to the Mediator complex subunit 14 family.</text>
</comment>
<comment type="subcellular location">
    <subcellularLocation>
        <location evidence="1 7">Nucleus</location>
    </subcellularLocation>
</comment>
<evidence type="ECO:0000256" key="5">
    <source>
        <dbReference type="ARBA" id="ARBA00023163"/>
    </source>
</evidence>
<dbReference type="InterPro" id="IPR013947">
    <property type="entry name" value="Mediator_Med14"/>
</dbReference>
<comment type="subunit">
    <text evidence="7">Component of the Mediator complex.</text>
</comment>
<evidence type="ECO:0000256" key="3">
    <source>
        <dbReference type="ARBA" id="ARBA00023015"/>
    </source>
</evidence>
<keyword evidence="10" id="KW-1185">Reference proteome</keyword>
<proteinExistence type="inferred from homology"/>
<dbReference type="AlphaFoldDB" id="A0A3S5CK59"/>
<dbReference type="GO" id="GO:0016592">
    <property type="term" value="C:mediator complex"/>
    <property type="evidence" value="ECO:0007669"/>
    <property type="project" value="UniProtKB-UniRule"/>
</dbReference>
<feature type="domain" description="Mediator complex subunit MED14 N-terminal" evidence="8">
    <location>
        <begin position="18"/>
        <end position="79"/>
    </location>
</feature>
<comment type="caution">
    <text evidence="9">The sequence shown here is derived from an EMBL/GenBank/DDBJ whole genome shotgun (WGS) entry which is preliminary data.</text>
</comment>
<evidence type="ECO:0000256" key="2">
    <source>
        <dbReference type="ARBA" id="ARBA00007813"/>
    </source>
</evidence>
<dbReference type="GO" id="GO:0070847">
    <property type="term" value="C:core mediator complex"/>
    <property type="evidence" value="ECO:0007669"/>
    <property type="project" value="TreeGrafter"/>
</dbReference>
<feature type="non-terminal residue" evidence="9">
    <location>
        <position position="80"/>
    </location>
</feature>
<reference evidence="9" key="1">
    <citation type="submission" date="2018-11" db="EMBL/GenBank/DDBJ databases">
        <authorList>
            <consortium name="Pathogen Informatics"/>
        </authorList>
    </citation>
    <scope>NUCLEOTIDE SEQUENCE</scope>
</reference>
<sequence>MSQLSEVEQIVPRPRADTVPLATMIDYMCLKVYTDLMRLVDLLPSKTDLEKKMEIATFLSRTRHLFIRLEALVKWANSAS</sequence>
<evidence type="ECO:0000256" key="1">
    <source>
        <dbReference type="ARBA" id="ARBA00004123"/>
    </source>
</evidence>
<evidence type="ECO:0000313" key="10">
    <source>
        <dbReference type="Proteomes" id="UP000784294"/>
    </source>
</evidence>
<evidence type="ECO:0000256" key="6">
    <source>
        <dbReference type="ARBA" id="ARBA00023242"/>
    </source>
</evidence>
<dbReference type="PANTHER" id="PTHR12809:SF2">
    <property type="entry name" value="MEDIATOR OF RNA POLYMERASE II TRANSCRIPTION SUBUNIT 14"/>
    <property type="match status" value="1"/>
</dbReference>
<keyword evidence="6 7" id="KW-0539">Nucleus</keyword>
<protein>
    <recommendedName>
        <fullName evidence="7">Mediator of RNA polymerase II transcription subunit 14</fullName>
    </recommendedName>
    <alternativeName>
        <fullName evidence="7">Mediator complex subunit 14</fullName>
    </alternativeName>
</protein>
<dbReference type="Proteomes" id="UP000784294">
    <property type="component" value="Unassembled WGS sequence"/>
</dbReference>
<evidence type="ECO:0000313" key="9">
    <source>
        <dbReference type="EMBL" id="VEL27963.1"/>
    </source>
</evidence>
<dbReference type="GO" id="GO:0006357">
    <property type="term" value="P:regulation of transcription by RNA polymerase II"/>
    <property type="evidence" value="ECO:0007669"/>
    <property type="project" value="InterPro"/>
</dbReference>
<dbReference type="PANTHER" id="PTHR12809">
    <property type="entry name" value="MEDIATOR COMPLEX SUBUNIT"/>
    <property type="match status" value="1"/>
</dbReference>
<evidence type="ECO:0000259" key="8">
    <source>
        <dbReference type="Pfam" id="PF08638"/>
    </source>
</evidence>
<dbReference type="GO" id="GO:0003712">
    <property type="term" value="F:transcription coregulator activity"/>
    <property type="evidence" value="ECO:0007669"/>
    <property type="project" value="UniProtKB-UniRule"/>
</dbReference>
<keyword evidence="4 7" id="KW-0010">Activator</keyword>
<name>A0A3S5CK59_9PLAT</name>
<keyword evidence="5 7" id="KW-0804">Transcription</keyword>